<evidence type="ECO:0000256" key="4">
    <source>
        <dbReference type="ARBA" id="ARBA00022833"/>
    </source>
</evidence>
<evidence type="ECO:0000256" key="2">
    <source>
        <dbReference type="ARBA" id="ARBA00022737"/>
    </source>
</evidence>
<accession>A0A087H997</accession>
<evidence type="ECO:0000313" key="8">
    <source>
        <dbReference type="Proteomes" id="UP000029120"/>
    </source>
</evidence>
<dbReference type="Pfam" id="PF03107">
    <property type="entry name" value="C1_2"/>
    <property type="match status" value="5"/>
</dbReference>
<evidence type="ECO:0000259" key="6">
    <source>
        <dbReference type="SMART" id="SM00249"/>
    </source>
</evidence>
<keyword evidence="3" id="KW-0863">Zinc-finger</keyword>
<dbReference type="InterPro" id="IPR046349">
    <property type="entry name" value="C1-like_sf"/>
</dbReference>
<proteinExistence type="predicted"/>
<dbReference type="PANTHER" id="PTHR32410">
    <property type="entry name" value="CYSTEINE/HISTIDINE-RICH C1 DOMAIN FAMILY PROTEIN"/>
    <property type="match status" value="1"/>
</dbReference>
<dbReference type="SUPFAM" id="SSF57889">
    <property type="entry name" value="Cysteine-rich domain"/>
    <property type="match status" value="3"/>
</dbReference>
<protein>
    <recommendedName>
        <fullName evidence="6">Zinc finger PHD-type domain-containing protein</fullName>
    </recommendedName>
</protein>
<dbReference type="OMA" id="CCVTVHL"/>
<dbReference type="SMART" id="SM00249">
    <property type="entry name" value="PHD"/>
    <property type="match status" value="2"/>
</dbReference>
<dbReference type="InterPro" id="IPR054483">
    <property type="entry name" value="DC1-like_CT"/>
</dbReference>
<feature type="region of interest" description="Disordered" evidence="5">
    <location>
        <begin position="1"/>
        <end position="36"/>
    </location>
</feature>
<dbReference type="Proteomes" id="UP000029120">
    <property type="component" value="Chromosome 3"/>
</dbReference>
<dbReference type="InterPro" id="IPR004146">
    <property type="entry name" value="DC1"/>
</dbReference>
<organism evidence="7 8">
    <name type="scientific">Arabis alpina</name>
    <name type="common">Alpine rock-cress</name>
    <dbReference type="NCBI Taxonomy" id="50452"/>
    <lineage>
        <taxon>Eukaryota</taxon>
        <taxon>Viridiplantae</taxon>
        <taxon>Streptophyta</taxon>
        <taxon>Embryophyta</taxon>
        <taxon>Tracheophyta</taxon>
        <taxon>Spermatophyta</taxon>
        <taxon>Magnoliopsida</taxon>
        <taxon>eudicotyledons</taxon>
        <taxon>Gunneridae</taxon>
        <taxon>Pentapetalae</taxon>
        <taxon>rosids</taxon>
        <taxon>malvids</taxon>
        <taxon>Brassicales</taxon>
        <taxon>Brassicaceae</taxon>
        <taxon>Arabideae</taxon>
        <taxon>Arabis</taxon>
    </lineage>
</organism>
<dbReference type="GO" id="GO:0008270">
    <property type="term" value="F:zinc ion binding"/>
    <property type="evidence" value="ECO:0007669"/>
    <property type="project" value="UniProtKB-KW"/>
</dbReference>
<dbReference type="OrthoDB" id="1884766at2759"/>
<dbReference type="EMBL" id="CM002871">
    <property type="protein sequence ID" value="KFK38699.1"/>
    <property type="molecule type" value="Genomic_DNA"/>
</dbReference>
<reference evidence="8" key="1">
    <citation type="journal article" date="2015" name="Nat. Plants">
        <title>Genome expansion of Arabis alpina linked with retrotransposition and reduced symmetric DNA methylation.</title>
        <authorList>
            <person name="Willing E.M."/>
            <person name="Rawat V."/>
            <person name="Mandakova T."/>
            <person name="Maumus F."/>
            <person name="James G.V."/>
            <person name="Nordstroem K.J."/>
            <person name="Becker C."/>
            <person name="Warthmann N."/>
            <person name="Chica C."/>
            <person name="Szarzynska B."/>
            <person name="Zytnicki M."/>
            <person name="Albani M.C."/>
            <person name="Kiefer C."/>
            <person name="Bergonzi S."/>
            <person name="Castaings L."/>
            <person name="Mateos J.L."/>
            <person name="Berns M.C."/>
            <person name="Bujdoso N."/>
            <person name="Piofczyk T."/>
            <person name="de Lorenzo L."/>
            <person name="Barrero-Sicilia C."/>
            <person name="Mateos I."/>
            <person name="Piednoel M."/>
            <person name="Hagmann J."/>
            <person name="Chen-Min-Tao R."/>
            <person name="Iglesias-Fernandez R."/>
            <person name="Schuster S.C."/>
            <person name="Alonso-Blanco C."/>
            <person name="Roudier F."/>
            <person name="Carbonero P."/>
            <person name="Paz-Ares J."/>
            <person name="Davis S.J."/>
            <person name="Pecinka A."/>
            <person name="Quesneville H."/>
            <person name="Colot V."/>
            <person name="Lysak M.A."/>
            <person name="Weigel D."/>
            <person name="Coupland G."/>
            <person name="Schneeberger K."/>
        </authorList>
    </citation>
    <scope>NUCLEOTIDE SEQUENCE [LARGE SCALE GENOMIC DNA]</scope>
    <source>
        <strain evidence="8">cv. Pajares</strain>
    </source>
</reference>
<keyword evidence="2" id="KW-0677">Repeat</keyword>
<gene>
    <name evidence="7" type="ordered locus">AALP_Aa3g148500</name>
</gene>
<feature type="domain" description="Zinc finger PHD-type" evidence="6">
    <location>
        <begin position="176"/>
        <end position="236"/>
    </location>
</feature>
<keyword evidence="1" id="KW-0479">Metal-binding</keyword>
<name>A0A087H997_ARAAL</name>
<dbReference type="InterPro" id="IPR001965">
    <property type="entry name" value="Znf_PHD"/>
</dbReference>
<keyword evidence="8" id="KW-1185">Reference proteome</keyword>
<dbReference type="Gramene" id="KFK38699">
    <property type="protein sequence ID" value="KFK38699"/>
    <property type="gene ID" value="AALP_AA3G148500"/>
</dbReference>
<dbReference type="AlphaFoldDB" id="A0A087H997"/>
<evidence type="ECO:0000256" key="3">
    <source>
        <dbReference type="ARBA" id="ARBA00022771"/>
    </source>
</evidence>
<evidence type="ECO:0000256" key="5">
    <source>
        <dbReference type="SAM" id="MobiDB-lite"/>
    </source>
</evidence>
<dbReference type="eggNOG" id="ENOG502S720">
    <property type="taxonomic scope" value="Eukaryota"/>
</dbReference>
<evidence type="ECO:0000313" key="7">
    <source>
        <dbReference type="EMBL" id="KFK38699.1"/>
    </source>
</evidence>
<dbReference type="Pfam" id="PF22926">
    <property type="entry name" value="C1-like_CT"/>
    <property type="match status" value="1"/>
</dbReference>
<sequence>MNNTYEPPRCRLSHPSLPHTLSIRRGRNPTDNSGYSFDDASEDTKLFFYKEDRHYYCTHCDVAFHNDSYTSHPKKTTHPYHLQHPLTLTLRTEMQSGSTPSIPDSSSSDLGMSESNIIFDKCTWCGKDLGEEFYHCSICSFSLDITCSKQDPLLTIPNPKSHHHSLFFLPRPLSVPCDACGLVDNSEASYACFQCNYFVHLSCTYLPRVIKITRHLHRLFYTPYLPPANWLCRVCYKTIDFKYGQYSCNQEDCSYVVHSKCATHHRVWDQKELEWKPEVLHDPKAIAPFVKVGDGLIKYFGHKYHNLRLEKYDRVRDARKQCQACVLPIDSRDFYNCEECYFCLHEVCAGLPRKLDHALHPHTLVLRPYTDAFEGHYHKMKCSTCSRRSTGFRYKCSERNCSKRIVDQDDFFQDNYYHIDLRCILVPEYFTHKSHAHPLFIAMSDDDNKIYCKVCKKKCKEYYLQCTKCEEFGMCYRCATIPHEVDYKYDNHPLTLCYGEENVDGTYWCEVCEKILDPTKWFYTCNKCCITIHRECLFGASVYMKLGSTFYCDKKKVNVTACVGNNRPICEQCNNRCPDSVCYIIASRGPMFWCSLKCVAQA</sequence>
<dbReference type="InterPro" id="IPR053192">
    <property type="entry name" value="Vacuole_Formation_Reg"/>
</dbReference>
<dbReference type="PANTHER" id="PTHR32410:SF168">
    <property type="entry name" value="CYSTEINE_HISTIDINE-RICH C1 DOMAIN FAMILY PROTEIN"/>
    <property type="match status" value="1"/>
</dbReference>
<keyword evidence="4" id="KW-0862">Zinc</keyword>
<feature type="domain" description="Zinc finger PHD-type" evidence="6">
    <location>
        <begin position="451"/>
        <end position="513"/>
    </location>
</feature>
<evidence type="ECO:0000256" key="1">
    <source>
        <dbReference type="ARBA" id="ARBA00022723"/>
    </source>
</evidence>